<dbReference type="PANTHER" id="PTHR21824">
    <property type="entry name" value="TRANSMEMBRANE PROTEIN 177"/>
    <property type="match status" value="1"/>
</dbReference>
<gene>
    <name evidence="1" type="ORF">WMSIL1_LOCUS11349</name>
</gene>
<protein>
    <submittedName>
        <fullName evidence="1">Uncharacterized protein</fullName>
    </submittedName>
</protein>
<proteinExistence type="predicted"/>
<reference evidence="1 2" key="1">
    <citation type="submission" date="2019-07" db="EMBL/GenBank/DDBJ databases">
        <authorList>
            <person name="Jastrzebski P J."/>
            <person name="Paukszto L."/>
            <person name="Jastrzebski P J."/>
        </authorList>
    </citation>
    <scope>NUCLEOTIDE SEQUENCE [LARGE SCALE GENOMIC DNA]</scope>
    <source>
        <strain evidence="1 2">WMS-il1</strain>
    </source>
</reference>
<feature type="non-terminal residue" evidence="1">
    <location>
        <position position="452"/>
    </location>
</feature>
<evidence type="ECO:0000313" key="1">
    <source>
        <dbReference type="EMBL" id="VUZ52919.1"/>
    </source>
</evidence>
<dbReference type="InterPro" id="IPR026620">
    <property type="entry name" value="TMEM177"/>
</dbReference>
<dbReference type="PANTHER" id="PTHR21824:SF4">
    <property type="entry name" value="TRANSMEMBRANE PROTEIN 177"/>
    <property type="match status" value="1"/>
</dbReference>
<keyword evidence="2" id="KW-1185">Reference proteome</keyword>
<sequence length="452" mass="50880">MKSAHFNFGRFFKDSQKFTKLKYMILSKKMFCKSQLFAAAGLAGVGLVSCLIQPLLEVFNRWIHVKKQYGQDVKPPDRVNRLAKSAFEKMHIPVEISNKIDFFLTNNAESISLGSLLKSDSGNYKGYAFVGLPFFCAYDQVEDIPLEDLQFASPLFPFTMFSEQAKRRLDLMCISDSALEFLIAREVASLLSSCKLTECFQQSSSPSFYVKPTMGTFFPPRTLSHISRLSFVGSLYVAYQVCFGLNRLLGLCSVVSRSTRGLVYLGVTALLLLCQRQLLVAWRHSCALSLDAAIADCHSSLLDGGVEYYSWKREWNAFWTRNILLSARKAMSTLANVTRASLGEEGRQVSSPLKYQIQWALNESDSKYHYYIPSSVEQCFEKKAGLRLDDCNLSYLSAYRLPTYEVNTQKGDEKFASDGDVLRFNMAGLLAFGAVPKWLASIMQAFSFPATC</sequence>
<dbReference type="GO" id="GO:0016020">
    <property type="term" value="C:membrane"/>
    <property type="evidence" value="ECO:0007669"/>
    <property type="project" value="TreeGrafter"/>
</dbReference>
<evidence type="ECO:0000313" key="2">
    <source>
        <dbReference type="Proteomes" id="UP000321570"/>
    </source>
</evidence>
<name>A0A564Z0U5_HYMDI</name>
<dbReference type="Proteomes" id="UP000321570">
    <property type="component" value="Unassembled WGS sequence"/>
</dbReference>
<accession>A0A564Z0U5</accession>
<organism evidence="1 2">
    <name type="scientific">Hymenolepis diminuta</name>
    <name type="common">Rat tapeworm</name>
    <dbReference type="NCBI Taxonomy" id="6216"/>
    <lineage>
        <taxon>Eukaryota</taxon>
        <taxon>Metazoa</taxon>
        <taxon>Spiralia</taxon>
        <taxon>Lophotrochozoa</taxon>
        <taxon>Platyhelminthes</taxon>
        <taxon>Cestoda</taxon>
        <taxon>Eucestoda</taxon>
        <taxon>Cyclophyllidea</taxon>
        <taxon>Hymenolepididae</taxon>
        <taxon>Hymenolepis</taxon>
    </lineage>
</organism>
<dbReference type="AlphaFoldDB" id="A0A564Z0U5"/>
<dbReference type="EMBL" id="CABIJS010000543">
    <property type="protein sequence ID" value="VUZ52919.1"/>
    <property type="molecule type" value="Genomic_DNA"/>
</dbReference>